<proteinExistence type="predicted"/>
<comment type="caution">
    <text evidence="1">The sequence shown here is derived from an EMBL/GenBank/DDBJ whole genome shotgun (WGS) entry which is preliminary data.</text>
</comment>
<organism evidence="1 3">
    <name type="scientific">Heyndrickxia ginsengihumi</name>
    <dbReference type="NCBI Taxonomy" id="363870"/>
    <lineage>
        <taxon>Bacteria</taxon>
        <taxon>Bacillati</taxon>
        <taxon>Bacillota</taxon>
        <taxon>Bacilli</taxon>
        <taxon>Bacillales</taxon>
        <taxon>Bacillaceae</taxon>
        <taxon>Heyndrickxia</taxon>
    </lineage>
</organism>
<dbReference type="EMBL" id="JRUN01000051">
    <property type="protein sequence ID" value="KHD84572.1"/>
    <property type="molecule type" value="Genomic_DNA"/>
</dbReference>
<evidence type="ECO:0000313" key="2">
    <source>
        <dbReference type="EMBL" id="NEY18912.1"/>
    </source>
</evidence>
<protein>
    <submittedName>
        <fullName evidence="1">Uncharacterized protein</fullName>
    </submittedName>
</protein>
<evidence type="ECO:0000313" key="1">
    <source>
        <dbReference type="EMBL" id="KHD84572.1"/>
    </source>
</evidence>
<reference evidence="2 4" key="3">
    <citation type="submission" date="2020-03" db="EMBL/GenBank/DDBJ databases">
        <title>Bacillus aquiflavi sp. nov., isolated from yellow water of strong flavor Chinese baijiu in Yibin region of China.</title>
        <authorList>
            <person name="Xie J."/>
        </authorList>
    </citation>
    <scope>NUCLEOTIDE SEQUENCE [LARGE SCALE GENOMIC DNA]</scope>
    <source>
        <strain evidence="2 4">Gsoil 114</strain>
    </source>
</reference>
<dbReference type="STRING" id="363870.NG54_14595"/>
<sequence length="83" mass="9531">MIGCSVCNGIEEIQVVCPHCGSMLLDEGKIYDFYDDYSAYMDIDLLKLEDGDLLSSKKAECMHLLVCKQCQKEIEQKIPYRIF</sequence>
<dbReference type="OrthoDB" id="1683552at2"/>
<dbReference type="EMBL" id="JAAIWK010000002">
    <property type="protein sequence ID" value="NEY18912.1"/>
    <property type="molecule type" value="Genomic_DNA"/>
</dbReference>
<dbReference type="Proteomes" id="UP000476934">
    <property type="component" value="Unassembled WGS sequence"/>
</dbReference>
<keyword evidence="4" id="KW-1185">Reference proteome</keyword>
<dbReference type="AlphaFoldDB" id="A0A0A6XWR2"/>
<gene>
    <name evidence="2" type="ORF">G4D61_02870</name>
    <name evidence="1" type="ORF">NG54_14595</name>
</gene>
<evidence type="ECO:0000313" key="3">
    <source>
        <dbReference type="Proteomes" id="UP000030588"/>
    </source>
</evidence>
<dbReference type="Proteomes" id="UP000030588">
    <property type="component" value="Unassembled WGS sequence"/>
</dbReference>
<name>A0A0A6XWR2_9BACI</name>
<reference evidence="1 3" key="1">
    <citation type="submission" date="2014-10" db="EMBL/GenBank/DDBJ databases">
        <title>Draft genome of phytase producing Bacillus ginsengihumi strain M2.11.</title>
        <authorList>
            <person name="Toymentseva A."/>
            <person name="Boulygina E.A."/>
            <person name="Kazakov S.V."/>
            <person name="Kayumov I."/>
            <person name="Suleimanova A.D."/>
            <person name="Mardanova A.M."/>
            <person name="Maria S.N."/>
            <person name="Sergey M.Y."/>
            <person name="Sharipova M.R."/>
        </authorList>
    </citation>
    <scope>NUCLEOTIDE SEQUENCE [LARGE SCALE GENOMIC DNA]</scope>
    <source>
        <strain evidence="1 3">M2.11</strain>
    </source>
</reference>
<dbReference type="RefSeq" id="WP_025727581.1">
    <property type="nucleotide sequence ID" value="NZ_JAAIWK010000002.1"/>
</dbReference>
<accession>A0A0A6XWR2</accession>
<evidence type="ECO:0000313" key="4">
    <source>
        <dbReference type="Proteomes" id="UP000476934"/>
    </source>
</evidence>
<reference evidence="2 4" key="2">
    <citation type="submission" date="2020-02" db="EMBL/GenBank/DDBJ databases">
        <authorList>
            <person name="Feng H."/>
        </authorList>
    </citation>
    <scope>NUCLEOTIDE SEQUENCE [LARGE SCALE GENOMIC DNA]</scope>
    <source>
        <strain evidence="2 4">Gsoil 114</strain>
    </source>
</reference>